<sequence>MRIPKSVIADAQESYYYYIAQGYKPSQAWSWVMVDMKQRYHAAKVKSIQYGFIIQT</sequence>
<keyword evidence="2" id="KW-1185">Reference proteome</keyword>
<dbReference type="EMBL" id="KX278419">
    <property type="protein sequence ID" value="ANT45361.1"/>
    <property type="molecule type" value="Genomic_DNA"/>
</dbReference>
<dbReference type="KEGG" id="vg:29080720"/>
<dbReference type="Proteomes" id="UP000203143">
    <property type="component" value="Segment"/>
</dbReference>
<dbReference type="GeneID" id="29080720"/>
<dbReference type="OrthoDB" id="37919at10239"/>
<accession>A0A1B1PEG1</accession>
<evidence type="ECO:0000313" key="1">
    <source>
        <dbReference type="EMBL" id="ANT45361.1"/>
    </source>
</evidence>
<dbReference type="RefSeq" id="YP_009289608.1">
    <property type="nucleotide sequence ID" value="NC_031096.1"/>
</dbReference>
<gene>
    <name evidence="1" type="ORF">BI050_gp04</name>
</gene>
<name>A0A1B1PEG1_9CAUD</name>
<organism evidence="1 2">
    <name type="scientific">Pectobacterium phage PP90</name>
    <dbReference type="NCBI Taxonomy" id="1873959"/>
    <lineage>
        <taxon>Viruses</taxon>
        <taxon>Duplodnaviria</taxon>
        <taxon>Heunggongvirae</taxon>
        <taxon>Uroviricota</taxon>
        <taxon>Caudoviricetes</taxon>
        <taxon>Autographivirales</taxon>
        <taxon>Autoscriptoviridae</taxon>
        <taxon>Corkvirinae</taxon>
        <taxon>Phimunavirus</taxon>
        <taxon>Phimunavirus PP90</taxon>
    </lineage>
</organism>
<reference evidence="2" key="1">
    <citation type="submission" date="2016-05" db="EMBL/GenBank/DDBJ databases">
        <authorList>
            <person name="Shneider M.M."/>
            <person name="Kabanova A.P."/>
            <person name="Vo T.N.H."/>
            <person name="Samarov N.I."/>
            <person name="Miroshnikov K.K."/>
            <person name="Korzhenkov A.A."/>
            <person name="Karandashov V.E."/>
            <person name="Toschakov S.V."/>
            <person name="Ignatov A.N."/>
            <person name="Miroshnikov K.A."/>
        </authorList>
    </citation>
    <scope>NUCLEOTIDE SEQUENCE [LARGE SCALE GENOMIC DNA]</scope>
</reference>
<proteinExistence type="predicted"/>
<evidence type="ECO:0000313" key="2">
    <source>
        <dbReference type="Proteomes" id="UP000203143"/>
    </source>
</evidence>
<protein>
    <submittedName>
        <fullName evidence="1">Uncharacterized protein</fullName>
    </submittedName>
</protein>